<proteinExistence type="predicted"/>
<feature type="transmembrane region" description="Helical" evidence="1">
    <location>
        <begin position="84"/>
        <end position="105"/>
    </location>
</feature>
<sequence>MELKTKVLVAVYLLTGFVALLMTWVHVPAYLGNGFADANIQFWKDALFNANPAGKFLTIDVLFLAFACNVWIFIEARRIGVKYVYVYVIAGIVIAISVAFPLFLAARELRVAATDKGFTGYKIKVVDVITLLALFLISLFAAFAIL</sequence>
<dbReference type="Pfam" id="PF11196">
    <property type="entry name" value="DUF2834"/>
    <property type="match status" value="1"/>
</dbReference>
<protein>
    <recommendedName>
        <fullName evidence="4">DUF2834 domain-containing protein</fullName>
    </recommendedName>
</protein>
<dbReference type="AlphaFoldDB" id="A0A127M989"/>
<feature type="transmembrane region" description="Helical" evidence="1">
    <location>
        <begin position="125"/>
        <end position="145"/>
    </location>
</feature>
<organism evidence="2 3">
    <name type="scientific">Zhongshania aliphaticivorans</name>
    <dbReference type="NCBI Taxonomy" id="1470434"/>
    <lineage>
        <taxon>Bacteria</taxon>
        <taxon>Pseudomonadati</taxon>
        <taxon>Pseudomonadota</taxon>
        <taxon>Gammaproteobacteria</taxon>
        <taxon>Cellvibrionales</taxon>
        <taxon>Spongiibacteraceae</taxon>
        <taxon>Zhongshania</taxon>
    </lineage>
</organism>
<keyword evidence="1" id="KW-0472">Membrane</keyword>
<evidence type="ECO:0008006" key="4">
    <source>
        <dbReference type="Google" id="ProtNLM"/>
    </source>
</evidence>
<evidence type="ECO:0000313" key="3">
    <source>
        <dbReference type="Proteomes" id="UP000074119"/>
    </source>
</evidence>
<gene>
    <name evidence="2" type="ORF">AZF00_16305</name>
</gene>
<evidence type="ECO:0000313" key="2">
    <source>
        <dbReference type="EMBL" id="AMO69766.1"/>
    </source>
</evidence>
<name>A0A127M989_9GAMM</name>
<evidence type="ECO:0000256" key="1">
    <source>
        <dbReference type="SAM" id="Phobius"/>
    </source>
</evidence>
<dbReference type="EMBL" id="CP014544">
    <property type="protein sequence ID" value="AMO69766.1"/>
    <property type="molecule type" value="Genomic_DNA"/>
</dbReference>
<accession>A0A127M989</accession>
<dbReference type="KEGG" id="zal:AZF00_16305"/>
<keyword evidence="1" id="KW-1133">Transmembrane helix</keyword>
<dbReference type="RefSeq" id="WP_008252218.1">
    <property type="nucleotide sequence ID" value="NZ_CP014544.1"/>
</dbReference>
<feature type="transmembrane region" description="Helical" evidence="1">
    <location>
        <begin position="53"/>
        <end position="72"/>
    </location>
</feature>
<reference evidence="2 3" key="1">
    <citation type="submission" date="2015-12" db="EMBL/GenBank/DDBJ databases">
        <authorList>
            <person name="Shamseldin A."/>
            <person name="Moawad H."/>
            <person name="Abd El-Rahim W.M."/>
            <person name="Sadowsky M.J."/>
        </authorList>
    </citation>
    <scope>NUCLEOTIDE SEQUENCE [LARGE SCALE GENOMIC DNA]</scope>
    <source>
        <strain evidence="2 3">SM2</strain>
    </source>
</reference>
<dbReference type="STRING" id="1470434.AZF00_16305"/>
<feature type="transmembrane region" description="Helical" evidence="1">
    <location>
        <begin position="7"/>
        <end position="27"/>
    </location>
</feature>
<keyword evidence="1" id="KW-0812">Transmembrane</keyword>
<dbReference type="InterPro" id="IPR021362">
    <property type="entry name" value="DUF2834"/>
</dbReference>
<dbReference type="Proteomes" id="UP000074119">
    <property type="component" value="Chromosome"/>
</dbReference>